<feature type="domain" description="4Fe-4S ferredoxin-type" evidence="13">
    <location>
        <begin position="31"/>
        <end position="60"/>
    </location>
</feature>
<evidence type="ECO:0000256" key="9">
    <source>
        <dbReference type="ARBA" id="ARBA00022982"/>
    </source>
</evidence>
<keyword evidence="10 12" id="KW-0408">Iron</keyword>
<evidence type="ECO:0000313" key="14">
    <source>
        <dbReference type="EMBL" id="MBB6470054.1"/>
    </source>
</evidence>
<evidence type="ECO:0000313" key="15">
    <source>
        <dbReference type="Proteomes" id="UP000532373"/>
    </source>
</evidence>
<keyword evidence="5 12" id="KW-0813">Transport</keyword>
<dbReference type="Pfam" id="PF00037">
    <property type="entry name" value="Fer4"/>
    <property type="match status" value="1"/>
</dbReference>
<evidence type="ECO:0000256" key="6">
    <source>
        <dbReference type="ARBA" id="ARBA00022485"/>
    </source>
</evidence>
<dbReference type="PRINTS" id="PR00354">
    <property type="entry name" value="7FE8SFRDOXIN"/>
</dbReference>
<keyword evidence="11 12" id="KW-0411">Iron-sulfur</keyword>
<keyword evidence="7 12" id="KW-0479">Metal-binding</keyword>
<comment type="cofactor">
    <cofactor evidence="2 12">
        <name>[4Fe-4S] cluster</name>
        <dbReference type="ChEBI" id="CHEBI:49883"/>
    </cofactor>
</comment>
<dbReference type="PANTHER" id="PTHR42859">
    <property type="entry name" value="OXIDOREDUCTASE"/>
    <property type="match status" value="1"/>
</dbReference>
<evidence type="ECO:0000256" key="7">
    <source>
        <dbReference type="ARBA" id="ARBA00022723"/>
    </source>
</evidence>
<evidence type="ECO:0000256" key="3">
    <source>
        <dbReference type="ARBA" id="ARBA00003532"/>
    </source>
</evidence>
<dbReference type="RefSeq" id="WP_184773948.1">
    <property type="nucleotide sequence ID" value="NZ_JACHGI010000022.1"/>
</dbReference>
<comment type="function">
    <text evidence="3 12">Ferredoxins are iron-sulfur proteins that transfer electrons in a wide variety of metabolic reactions.</text>
</comment>
<dbReference type="PROSITE" id="PS00198">
    <property type="entry name" value="4FE4S_FER_1"/>
    <property type="match status" value="1"/>
</dbReference>
<sequence>MPYVVTTACIDVKDGACQVSCPVDCIYEGGAMMYIHPEECINCGLCVSVCPVKAIFAEIDLPDDLKPFEEVNAAFFSDSVTGWGSPGGVTLVPKSAADHPYVLNLRDRLS</sequence>
<dbReference type="InterPro" id="IPR017896">
    <property type="entry name" value="4Fe4S_Fe-S-bd"/>
</dbReference>
<dbReference type="InterPro" id="IPR000813">
    <property type="entry name" value="7Fe_ferredoxin"/>
</dbReference>
<dbReference type="EMBL" id="JACHGI010000022">
    <property type="protein sequence ID" value="MBB6470054.1"/>
    <property type="molecule type" value="Genomic_DNA"/>
</dbReference>
<gene>
    <name evidence="14" type="ORF">HNQ96_005948</name>
</gene>
<dbReference type="Proteomes" id="UP000532373">
    <property type="component" value="Unassembled WGS sequence"/>
</dbReference>
<evidence type="ECO:0000256" key="8">
    <source>
        <dbReference type="ARBA" id="ARBA00022737"/>
    </source>
</evidence>
<accession>A0A8E1WL93</accession>
<dbReference type="InterPro" id="IPR017900">
    <property type="entry name" value="4Fe4S_Fe_S_CS"/>
</dbReference>
<comment type="cofactor">
    <cofactor evidence="1">
        <name>[3Fe-4S] cluster</name>
        <dbReference type="ChEBI" id="CHEBI:21137"/>
    </cofactor>
</comment>
<reference evidence="14 15" key="1">
    <citation type="submission" date="2020-08" db="EMBL/GenBank/DDBJ databases">
        <title>Genomic Encyclopedia of Type Strains, Phase IV (KMG-IV): sequencing the most valuable type-strain genomes for metagenomic binning, comparative biology and taxonomic classification.</title>
        <authorList>
            <person name="Goeker M."/>
        </authorList>
    </citation>
    <scope>NUCLEOTIDE SEQUENCE [LARGE SCALE GENOMIC DNA]</scope>
    <source>
        <strain evidence="14 15">DSM 17454</strain>
    </source>
</reference>
<dbReference type="GO" id="GO:0046872">
    <property type="term" value="F:metal ion binding"/>
    <property type="evidence" value="ECO:0007669"/>
    <property type="project" value="UniProtKB-UniRule"/>
</dbReference>
<proteinExistence type="predicted"/>
<keyword evidence="6 12" id="KW-0004">4Fe-4S</keyword>
<name>A0A8E1WL93_9HYPH</name>
<keyword evidence="9 12" id="KW-0249">Electron transport</keyword>
<dbReference type="AlphaFoldDB" id="A0A8E1WL93"/>
<evidence type="ECO:0000256" key="4">
    <source>
        <dbReference type="ARBA" id="ARBA00013529"/>
    </source>
</evidence>
<evidence type="ECO:0000256" key="10">
    <source>
        <dbReference type="ARBA" id="ARBA00023004"/>
    </source>
</evidence>
<keyword evidence="8" id="KW-0677">Repeat</keyword>
<dbReference type="Gene3D" id="3.30.70.20">
    <property type="match status" value="1"/>
</dbReference>
<dbReference type="SUPFAM" id="SSF54862">
    <property type="entry name" value="4Fe-4S ferredoxins"/>
    <property type="match status" value="1"/>
</dbReference>
<evidence type="ECO:0000256" key="1">
    <source>
        <dbReference type="ARBA" id="ARBA00001927"/>
    </source>
</evidence>
<dbReference type="PANTHER" id="PTHR42859:SF2">
    <property type="entry name" value="FERREDOXIN"/>
    <property type="match status" value="1"/>
</dbReference>
<evidence type="ECO:0000259" key="13">
    <source>
        <dbReference type="PROSITE" id="PS51379"/>
    </source>
</evidence>
<dbReference type="PROSITE" id="PS51379">
    <property type="entry name" value="4FE4S_FER_2"/>
    <property type="match status" value="1"/>
</dbReference>
<evidence type="ECO:0000256" key="2">
    <source>
        <dbReference type="ARBA" id="ARBA00001966"/>
    </source>
</evidence>
<evidence type="ECO:0000256" key="5">
    <source>
        <dbReference type="ARBA" id="ARBA00022448"/>
    </source>
</evidence>
<dbReference type="GO" id="GO:0051539">
    <property type="term" value="F:4 iron, 4 sulfur cluster binding"/>
    <property type="evidence" value="ECO:0007669"/>
    <property type="project" value="UniProtKB-UniRule"/>
</dbReference>
<comment type="caution">
    <text evidence="14">The sequence shown here is derived from an EMBL/GenBank/DDBJ whole genome shotgun (WGS) entry which is preliminary data.</text>
</comment>
<dbReference type="InterPro" id="IPR050294">
    <property type="entry name" value="RnfB_subfamily"/>
</dbReference>
<organism evidence="14 15">
    <name type="scientific">Aminobacter carboxidus</name>
    <dbReference type="NCBI Taxonomy" id="376165"/>
    <lineage>
        <taxon>Bacteria</taxon>
        <taxon>Pseudomonadati</taxon>
        <taxon>Pseudomonadota</taxon>
        <taxon>Alphaproteobacteria</taxon>
        <taxon>Hyphomicrobiales</taxon>
        <taxon>Phyllobacteriaceae</taxon>
        <taxon>Aminobacter</taxon>
    </lineage>
</organism>
<dbReference type="GO" id="GO:0009055">
    <property type="term" value="F:electron transfer activity"/>
    <property type="evidence" value="ECO:0007669"/>
    <property type="project" value="UniProtKB-UniRule"/>
</dbReference>
<protein>
    <recommendedName>
        <fullName evidence="4 12">Ferredoxin</fullName>
    </recommendedName>
</protein>
<evidence type="ECO:0000256" key="12">
    <source>
        <dbReference type="RuleBase" id="RU365098"/>
    </source>
</evidence>
<evidence type="ECO:0000256" key="11">
    <source>
        <dbReference type="ARBA" id="ARBA00023014"/>
    </source>
</evidence>
<dbReference type="NCBIfam" id="NF045480">
    <property type="entry name" value="FdxA_Actino"/>
    <property type="match status" value="1"/>
</dbReference>
<dbReference type="InterPro" id="IPR054830">
    <property type="entry name" value="FdxA_Actino"/>
</dbReference>